<sequence>MTHDELEQAGFLHADYVPDGTNYRRGELYVRMTPTGSLRVFVPTESDGNDIELSSGDVYNPDILYRGPIKDIDELVRLTHRWVA</sequence>
<reference evidence="1 2" key="1">
    <citation type="submission" date="2018-09" db="EMBL/GenBank/DDBJ databases">
        <title>Hymenobacter medium sp. nov., isolated from R2A medium.</title>
        <authorList>
            <person name="Yingchao G."/>
        </authorList>
    </citation>
    <scope>NUCLEOTIDE SEQUENCE [LARGE SCALE GENOMIC DNA]</scope>
    <source>
        <strain evidence="2">sh-6</strain>
    </source>
</reference>
<dbReference type="RefSeq" id="WP_119443876.1">
    <property type="nucleotide sequence ID" value="NZ_CP032317.1"/>
</dbReference>
<dbReference type="OrthoDB" id="885739at2"/>
<name>A0A3B7R3S6_9BACT</name>
<evidence type="ECO:0000313" key="1">
    <source>
        <dbReference type="EMBL" id="AYA36291.1"/>
    </source>
</evidence>
<dbReference type="AlphaFoldDB" id="A0A3B7R3S6"/>
<gene>
    <name evidence="1" type="ORF">D3Y59_03955</name>
</gene>
<dbReference type="KEGG" id="hyh:D3Y59_03955"/>
<evidence type="ECO:0000313" key="2">
    <source>
        <dbReference type="Proteomes" id="UP000262802"/>
    </source>
</evidence>
<organism evidence="1 2">
    <name type="scientific">Hymenobacter oligotrophus</name>
    <dbReference type="NCBI Taxonomy" id="2319843"/>
    <lineage>
        <taxon>Bacteria</taxon>
        <taxon>Pseudomonadati</taxon>
        <taxon>Bacteroidota</taxon>
        <taxon>Cytophagia</taxon>
        <taxon>Cytophagales</taxon>
        <taxon>Hymenobacteraceae</taxon>
        <taxon>Hymenobacter</taxon>
    </lineage>
</organism>
<dbReference type="Proteomes" id="UP000262802">
    <property type="component" value="Chromosome"/>
</dbReference>
<proteinExistence type="predicted"/>
<keyword evidence="2" id="KW-1185">Reference proteome</keyword>
<accession>A0A3B7R3S6</accession>
<protein>
    <submittedName>
        <fullName evidence="1">Uncharacterized protein</fullName>
    </submittedName>
</protein>
<dbReference type="EMBL" id="CP032317">
    <property type="protein sequence ID" value="AYA36291.1"/>
    <property type="molecule type" value="Genomic_DNA"/>
</dbReference>